<keyword evidence="2" id="KW-1003">Cell membrane</keyword>
<dbReference type="CDD" id="cd03293">
    <property type="entry name" value="ABC_NrtD_SsuB_transporters"/>
    <property type="match status" value="1"/>
</dbReference>
<dbReference type="Pfam" id="PF00005">
    <property type="entry name" value="ABC_tran"/>
    <property type="match status" value="1"/>
</dbReference>
<dbReference type="GO" id="GO:0005524">
    <property type="term" value="F:ATP binding"/>
    <property type="evidence" value="ECO:0007669"/>
    <property type="project" value="UniProtKB-KW"/>
</dbReference>
<evidence type="ECO:0000256" key="1">
    <source>
        <dbReference type="ARBA" id="ARBA00022448"/>
    </source>
</evidence>
<accession>A0A6N9I2P1</accession>
<organism evidence="8 9">
    <name type="scientific">Furfurilactobacillus milii</name>
    <dbReference type="NCBI Taxonomy" id="2888272"/>
    <lineage>
        <taxon>Bacteria</taxon>
        <taxon>Bacillati</taxon>
        <taxon>Bacillota</taxon>
        <taxon>Bacilli</taxon>
        <taxon>Lactobacillales</taxon>
        <taxon>Lactobacillaceae</taxon>
        <taxon>Furfurilactobacillus</taxon>
    </lineage>
</organism>
<evidence type="ECO:0000256" key="3">
    <source>
        <dbReference type="ARBA" id="ARBA00022741"/>
    </source>
</evidence>
<dbReference type="InterPro" id="IPR027417">
    <property type="entry name" value="P-loop_NTPase"/>
</dbReference>
<dbReference type="PANTHER" id="PTHR42788">
    <property type="entry name" value="TAURINE IMPORT ATP-BINDING PROTEIN-RELATED"/>
    <property type="match status" value="1"/>
</dbReference>
<dbReference type="Proteomes" id="UP000449209">
    <property type="component" value="Unassembled WGS sequence"/>
</dbReference>
<dbReference type="EMBL" id="WEZQ01000009">
    <property type="protein sequence ID" value="MYV17138.1"/>
    <property type="molecule type" value="Genomic_DNA"/>
</dbReference>
<dbReference type="SUPFAM" id="SSF52540">
    <property type="entry name" value="P-loop containing nucleoside triphosphate hydrolases"/>
    <property type="match status" value="1"/>
</dbReference>
<dbReference type="PANTHER" id="PTHR42788:SF17">
    <property type="entry name" value="ALIPHATIC SULFONATES IMPORT ATP-BINDING PROTEIN SSUB"/>
    <property type="match status" value="1"/>
</dbReference>
<keyword evidence="1" id="KW-0813">Transport</keyword>
<protein>
    <submittedName>
        <fullName evidence="8">ATP-binding cassette domain-containing protein</fullName>
    </submittedName>
</protein>
<dbReference type="InterPro" id="IPR003439">
    <property type="entry name" value="ABC_transporter-like_ATP-bd"/>
</dbReference>
<name>A0A6N9I2P1_9LACO</name>
<dbReference type="InterPro" id="IPR003593">
    <property type="entry name" value="AAA+_ATPase"/>
</dbReference>
<keyword evidence="4 8" id="KW-0067">ATP-binding</keyword>
<evidence type="ECO:0000256" key="2">
    <source>
        <dbReference type="ARBA" id="ARBA00022475"/>
    </source>
</evidence>
<comment type="caution">
    <text evidence="8">The sequence shown here is derived from an EMBL/GenBank/DDBJ whole genome shotgun (WGS) entry which is preliminary data.</text>
</comment>
<dbReference type="OrthoDB" id="9802264at2"/>
<proteinExistence type="predicted"/>
<dbReference type="AlphaFoldDB" id="A0A6N9I2P1"/>
<dbReference type="PROSITE" id="PS50893">
    <property type="entry name" value="ABC_TRANSPORTER_2"/>
    <property type="match status" value="1"/>
</dbReference>
<evidence type="ECO:0000313" key="9">
    <source>
        <dbReference type="Proteomes" id="UP000449209"/>
    </source>
</evidence>
<evidence type="ECO:0000256" key="6">
    <source>
        <dbReference type="ARBA" id="ARBA00023136"/>
    </source>
</evidence>
<dbReference type="InterPro" id="IPR017871">
    <property type="entry name" value="ABC_transporter-like_CS"/>
</dbReference>
<dbReference type="InterPro" id="IPR050166">
    <property type="entry name" value="ABC_transporter_ATP-bind"/>
</dbReference>
<dbReference type="RefSeq" id="WP_161003561.1">
    <property type="nucleotide sequence ID" value="NZ_WEZQ01000009.1"/>
</dbReference>
<dbReference type="Gene3D" id="3.40.50.300">
    <property type="entry name" value="P-loop containing nucleotide triphosphate hydrolases"/>
    <property type="match status" value="1"/>
</dbReference>
<dbReference type="PROSITE" id="PS00211">
    <property type="entry name" value="ABC_TRANSPORTER_1"/>
    <property type="match status" value="1"/>
</dbReference>
<keyword evidence="3" id="KW-0547">Nucleotide-binding</keyword>
<gene>
    <name evidence="8" type="ORF">GB993_06430</name>
</gene>
<reference evidence="8 9" key="1">
    <citation type="journal article" date="2019" name="Appl. Environ. Microbiol.">
        <title>Genetic determinants of hydroxycinnamic acid metabolism in heterofermentative lactobacilli.</title>
        <authorList>
            <person name="Gaur G."/>
            <person name="Oh J.H."/>
            <person name="Filannino P."/>
            <person name="Gobbetti M."/>
            <person name="van Pijkeren J.P."/>
            <person name="Ganzle M.G."/>
        </authorList>
    </citation>
    <scope>NUCLEOTIDE SEQUENCE [LARGE SCALE GENOMIC DNA]</scope>
    <source>
        <strain evidence="8 9">C5</strain>
    </source>
</reference>
<sequence length="239" mass="26593">MTQNNPLLRLEHVSKEYGNQTVLNDVSTTIASGDFVAMVGMSGGGKSTLLRLIAGLESPTNGQVSQQDRIITELNTDSRTMFQDDRLLPWMTVRDNLTFGNHTPQSIEHANDLLARVDLSSFAESYPTDLSGGQKQRVALARALMSHPKLLLLDEPLGALDAFTRRKMQDLILDIWRQEHLTVILVTHDVTEAARMANKVFVIKNHRLAWQEHNALNYPRNNSQAVAAVADDILSQVIA</sequence>
<evidence type="ECO:0000259" key="7">
    <source>
        <dbReference type="PROSITE" id="PS50893"/>
    </source>
</evidence>
<keyword evidence="6" id="KW-0472">Membrane</keyword>
<feature type="domain" description="ABC transporter" evidence="7">
    <location>
        <begin position="8"/>
        <end position="230"/>
    </location>
</feature>
<evidence type="ECO:0000313" key="8">
    <source>
        <dbReference type="EMBL" id="MYV17138.1"/>
    </source>
</evidence>
<evidence type="ECO:0000256" key="4">
    <source>
        <dbReference type="ARBA" id="ARBA00022840"/>
    </source>
</evidence>
<dbReference type="GO" id="GO:0016887">
    <property type="term" value="F:ATP hydrolysis activity"/>
    <property type="evidence" value="ECO:0007669"/>
    <property type="project" value="InterPro"/>
</dbReference>
<keyword evidence="5" id="KW-1278">Translocase</keyword>
<dbReference type="SMART" id="SM00382">
    <property type="entry name" value="AAA"/>
    <property type="match status" value="1"/>
</dbReference>
<evidence type="ECO:0000256" key="5">
    <source>
        <dbReference type="ARBA" id="ARBA00022967"/>
    </source>
</evidence>